<dbReference type="InterPro" id="IPR005946">
    <property type="entry name" value="Rib-P_diPkinase"/>
</dbReference>
<dbReference type="PANTHER" id="PTHR10210">
    <property type="entry name" value="RIBOSE-PHOSPHATE DIPHOSPHOKINASE FAMILY MEMBER"/>
    <property type="match status" value="1"/>
</dbReference>
<keyword evidence="5" id="KW-0808">Transferase</keyword>
<dbReference type="GO" id="GO:0004749">
    <property type="term" value="F:ribose phosphate diphosphokinase activity"/>
    <property type="evidence" value="ECO:0007669"/>
    <property type="project" value="UniProtKB-EC"/>
</dbReference>
<dbReference type="NCBIfam" id="TIGR01251">
    <property type="entry name" value="ribP_PPkin"/>
    <property type="match status" value="1"/>
</dbReference>
<comment type="similarity">
    <text evidence="2">Belongs to the ribose-phosphate pyrophosphokinase family.</text>
</comment>
<dbReference type="RefSeq" id="WP_173121861.1">
    <property type="nucleotide sequence ID" value="NZ_JABRWJ010000002.1"/>
</dbReference>
<gene>
    <name evidence="5" type="ORF">HLB44_07155</name>
</gene>
<dbReference type="Gene3D" id="3.40.50.2020">
    <property type="match status" value="2"/>
</dbReference>
<name>A0ABX2EC83_9BURK</name>
<comment type="caution">
    <text evidence="5">The sequence shown here is derived from an EMBL/GenBank/DDBJ whole genome shotgun (WGS) entry which is preliminary data.</text>
</comment>
<dbReference type="EMBL" id="JABRWJ010000002">
    <property type="protein sequence ID" value="NRF66755.1"/>
    <property type="molecule type" value="Genomic_DNA"/>
</dbReference>
<evidence type="ECO:0000259" key="3">
    <source>
        <dbReference type="Pfam" id="PF00156"/>
    </source>
</evidence>
<dbReference type="SMART" id="SM01400">
    <property type="entry name" value="Pribosyltran_N"/>
    <property type="match status" value="1"/>
</dbReference>
<dbReference type="PANTHER" id="PTHR10210:SF41">
    <property type="entry name" value="RIBOSE-PHOSPHATE PYROPHOSPHOKINASE 1, CHLOROPLASTIC"/>
    <property type="match status" value="1"/>
</dbReference>
<reference evidence="5 6" key="1">
    <citation type="submission" date="2020-05" db="EMBL/GenBank/DDBJ databases">
        <title>Aquincola sp. isolate from soil.</title>
        <authorList>
            <person name="Han J."/>
            <person name="Kim D.-U."/>
        </authorList>
    </citation>
    <scope>NUCLEOTIDE SEQUENCE [LARGE SCALE GENOMIC DNA]</scope>
    <source>
        <strain evidence="5 6">S2</strain>
    </source>
</reference>
<protein>
    <submittedName>
        <fullName evidence="5">Ribose-phosphate diphosphokinase</fullName>
        <ecNumber evidence="5">2.7.6.1</ecNumber>
    </submittedName>
</protein>
<dbReference type="SUPFAM" id="SSF53271">
    <property type="entry name" value="PRTase-like"/>
    <property type="match status" value="2"/>
</dbReference>
<proteinExistence type="inferred from homology"/>
<dbReference type="Proteomes" id="UP000737171">
    <property type="component" value="Unassembled WGS sequence"/>
</dbReference>
<keyword evidence="1 2" id="KW-0545">Nucleotide biosynthesis</keyword>
<dbReference type="InterPro" id="IPR029099">
    <property type="entry name" value="Pribosyltran_N"/>
</dbReference>
<dbReference type="Pfam" id="PF13793">
    <property type="entry name" value="Pribosyltran_N"/>
    <property type="match status" value="1"/>
</dbReference>
<dbReference type="EC" id="2.7.6.1" evidence="5"/>
<dbReference type="InterPro" id="IPR029057">
    <property type="entry name" value="PRTase-like"/>
</dbReference>
<dbReference type="CDD" id="cd06223">
    <property type="entry name" value="PRTases_typeI"/>
    <property type="match status" value="1"/>
</dbReference>
<evidence type="ECO:0000259" key="4">
    <source>
        <dbReference type="Pfam" id="PF13793"/>
    </source>
</evidence>
<evidence type="ECO:0000256" key="1">
    <source>
        <dbReference type="ARBA" id="ARBA00022727"/>
    </source>
</evidence>
<dbReference type="InterPro" id="IPR000836">
    <property type="entry name" value="PRTase_dom"/>
</dbReference>
<accession>A0ABX2EC83</accession>
<dbReference type="Pfam" id="PF00156">
    <property type="entry name" value="Pribosyltran"/>
    <property type="match status" value="1"/>
</dbReference>
<organism evidence="5 6">
    <name type="scientific">Pseudaquabacterium terrae</name>
    <dbReference type="NCBI Taxonomy" id="2732868"/>
    <lineage>
        <taxon>Bacteria</taxon>
        <taxon>Pseudomonadati</taxon>
        <taxon>Pseudomonadota</taxon>
        <taxon>Betaproteobacteria</taxon>
        <taxon>Burkholderiales</taxon>
        <taxon>Sphaerotilaceae</taxon>
        <taxon>Pseudaquabacterium</taxon>
    </lineage>
</organism>
<keyword evidence="6" id="KW-1185">Reference proteome</keyword>
<evidence type="ECO:0000313" key="6">
    <source>
        <dbReference type="Proteomes" id="UP000737171"/>
    </source>
</evidence>
<feature type="domain" description="Ribose-phosphate pyrophosphokinase N-terminal" evidence="4">
    <location>
        <begin position="7"/>
        <end position="115"/>
    </location>
</feature>
<feature type="domain" description="Phosphoribosyltransferase" evidence="3">
    <location>
        <begin position="163"/>
        <end position="249"/>
    </location>
</feature>
<evidence type="ECO:0000313" key="5">
    <source>
        <dbReference type="EMBL" id="NRF66755.1"/>
    </source>
</evidence>
<dbReference type="NCBIfam" id="NF005537">
    <property type="entry name" value="PRK07199.1"/>
    <property type="match status" value="1"/>
</dbReference>
<sequence length="302" mass="32072">MSPALLLAFDDEWRLAQALAAALALPLERIERHRFPDGELKLTLPPALPESVLLLRGLHQPNHKLVEILIAAPAARELGARSVLLVSPYLAYMRQDIAFTPGEAVSQRHIAGLLAREVDALVTIDPHLHRIQSLDDVMPGCRAVSVTAARALGAWVQREVPQALLLGPDEEALQWVAEAGRAFGLDYATCHKQRRGDRDVHVTLPPTLPLAGRAIVLMDDVASTGRTLIEATLACLAAGAASVDVAVTHALFVGDAYAQLRASGVRHVWASDAVPHESAVIPVAPLLADAVRGLAAGTGSTG</sequence>
<evidence type="ECO:0000256" key="2">
    <source>
        <dbReference type="RuleBase" id="RU004324"/>
    </source>
</evidence>